<evidence type="ECO:0000256" key="3">
    <source>
        <dbReference type="ARBA" id="ARBA00022723"/>
    </source>
</evidence>
<keyword evidence="12" id="KW-0496">Mitochondrion</keyword>
<evidence type="ECO:0000256" key="1">
    <source>
        <dbReference type="ARBA" id="ARBA00004604"/>
    </source>
</evidence>
<keyword evidence="3 8" id="KW-0479">Metal-binding</keyword>
<dbReference type="GO" id="GO:0006363">
    <property type="term" value="P:termination of RNA polymerase I transcription"/>
    <property type="evidence" value="ECO:0007669"/>
    <property type="project" value="TreeGrafter"/>
</dbReference>
<evidence type="ECO:0000313" key="11">
    <source>
        <dbReference type="EMBL" id="CEP02081.1"/>
    </source>
</evidence>
<geneLocation type="mitochondrion" evidence="12"/>
<evidence type="ECO:0000256" key="7">
    <source>
        <dbReference type="PIRNR" id="PIRNR005586"/>
    </source>
</evidence>
<feature type="binding site" evidence="8">
    <location>
        <position position="18"/>
    </location>
    <ligand>
        <name>Zn(2+)</name>
        <dbReference type="ChEBI" id="CHEBI:29105"/>
        <label>1</label>
    </ligand>
</feature>
<dbReference type="PANTHER" id="PTHR11239">
    <property type="entry name" value="DNA-DIRECTED RNA POLYMERASE"/>
    <property type="match status" value="1"/>
</dbReference>
<comment type="function">
    <text evidence="7">DNA-dependent RNA polymerase catalyzes the transcription of DNA into RNA using the four ribonucleoside triphosphates as substrates.</text>
</comment>
<dbReference type="Gene3D" id="2.20.25.10">
    <property type="match status" value="1"/>
</dbReference>
<feature type="binding site" evidence="8">
    <location>
        <position position="86"/>
    </location>
    <ligand>
        <name>Zn(2+)</name>
        <dbReference type="ChEBI" id="CHEBI:29105"/>
        <label>2</label>
    </ligand>
</feature>
<dbReference type="GO" id="GO:0003899">
    <property type="term" value="F:DNA-directed RNA polymerase activity"/>
    <property type="evidence" value="ECO:0007669"/>
    <property type="project" value="InterPro"/>
</dbReference>
<reference evidence="11 13" key="1">
    <citation type="submission" date="2015-02" db="EMBL/GenBank/DDBJ databases">
        <authorList>
            <person name="Chooi Y.-H."/>
        </authorList>
    </citation>
    <scope>NUCLEOTIDE SEQUENCE [LARGE SCALE GENOMIC DNA]</scope>
    <source>
        <strain evidence="11">E3</strain>
    </source>
</reference>
<feature type="binding site" evidence="8">
    <location>
        <position position="39"/>
    </location>
    <ligand>
        <name>Zn(2+)</name>
        <dbReference type="ChEBI" id="CHEBI:29105"/>
        <label>1</label>
    </ligand>
</feature>
<evidence type="ECO:0000259" key="10">
    <source>
        <dbReference type="PROSITE" id="PS51133"/>
    </source>
</evidence>
<dbReference type="PIRSF" id="PIRSF005586">
    <property type="entry name" value="RNApol_RpoM"/>
    <property type="match status" value="1"/>
</dbReference>
<feature type="domain" description="TFIIS-type" evidence="10">
    <location>
        <begin position="82"/>
        <end position="122"/>
    </location>
</feature>
<dbReference type="InterPro" id="IPR034004">
    <property type="entry name" value="Zn_ribbon_RPA12_C"/>
</dbReference>
<evidence type="ECO:0000256" key="5">
    <source>
        <dbReference type="ARBA" id="ARBA00022833"/>
    </source>
</evidence>
<dbReference type="GO" id="GO:0005736">
    <property type="term" value="C:RNA polymerase I complex"/>
    <property type="evidence" value="ECO:0007669"/>
    <property type="project" value="TreeGrafter"/>
</dbReference>
<organism evidence="11 13">
    <name type="scientific">Plasmodiophora brassicae</name>
    <name type="common">Clubroot disease agent</name>
    <dbReference type="NCBI Taxonomy" id="37360"/>
    <lineage>
        <taxon>Eukaryota</taxon>
        <taxon>Sar</taxon>
        <taxon>Rhizaria</taxon>
        <taxon>Endomyxa</taxon>
        <taxon>Phytomyxea</taxon>
        <taxon>Plasmodiophorida</taxon>
        <taxon>Plasmodiophoridae</taxon>
        <taxon>Plasmodiophora</taxon>
    </lineage>
</organism>
<evidence type="ECO:0000313" key="14">
    <source>
        <dbReference type="Proteomes" id="UP000290189"/>
    </source>
</evidence>
<proteinExistence type="inferred from homology"/>
<dbReference type="Proteomes" id="UP000039324">
    <property type="component" value="Unassembled WGS sequence"/>
</dbReference>
<sequence length="125" mass="13811">MPSLKWEFRQASPTALFCPSCQSIMRLPDEHDVISCYECPLTCKSDDLHVAKQIDSATSAANNAATTLVSNNAMATATRATVQEECPSCGHPELSFYTMQMRSADEGQTVFYECMKCGHKYSLNN</sequence>
<comment type="similarity">
    <text evidence="7">Belongs to the archaeal rpoM/eukaryotic RPA12/RPB9/RPC11 RNA polymerase family.</text>
</comment>
<feature type="binding site" evidence="8">
    <location>
        <position position="114"/>
    </location>
    <ligand>
        <name>Zn(2+)</name>
        <dbReference type="ChEBI" id="CHEBI:29105"/>
        <label>2</label>
    </ligand>
</feature>
<dbReference type="InterPro" id="IPR012164">
    <property type="entry name" value="Rpa12/Rpb9/Rpc10/TFS"/>
</dbReference>
<dbReference type="Proteomes" id="UP000290189">
    <property type="component" value="Unassembled WGS sequence"/>
</dbReference>
<feature type="binding site" evidence="8">
    <location>
        <position position="89"/>
    </location>
    <ligand>
        <name>Zn(2+)</name>
        <dbReference type="ChEBI" id="CHEBI:29105"/>
        <label>2</label>
    </ligand>
</feature>
<dbReference type="STRING" id="37360.A0A0G4J470"/>
<dbReference type="CDD" id="cd10507">
    <property type="entry name" value="Zn-ribbon_RPA12"/>
    <property type="match status" value="1"/>
</dbReference>
<name>A0A0G4J470_PLABS</name>
<keyword evidence="13" id="KW-1185">Reference proteome</keyword>
<gene>
    <name evidence="11" type="ORF">PBRA_002346</name>
    <name evidence="12" type="ORF">PLBR_LOCUS941</name>
</gene>
<dbReference type="PROSITE" id="PS51133">
    <property type="entry name" value="ZF_TFIIS_2"/>
    <property type="match status" value="1"/>
</dbReference>
<evidence type="ECO:0000256" key="9">
    <source>
        <dbReference type="PIRSR" id="PIRSR005586-2"/>
    </source>
</evidence>
<keyword evidence="7" id="KW-0804">Transcription</keyword>
<evidence type="ECO:0000256" key="8">
    <source>
        <dbReference type="PIRSR" id="PIRSR005586-1"/>
    </source>
</evidence>
<dbReference type="EMBL" id="OVEO01000001">
    <property type="protein sequence ID" value="SPQ93726.1"/>
    <property type="molecule type" value="Genomic_DNA"/>
</dbReference>
<protein>
    <recommendedName>
        <fullName evidence="7">DNA-directed RNA polymerase subunit</fullName>
    </recommendedName>
</protein>
<evidence type="ECO:0000256" key="4">
    <source>
        <dbReference type="ARBA" id="ARBA00022771"/>
    </source>
</evidence>
<evidence type="ECO:0000256" key="2">
    <source>
        <dbReference type="ARBA" id="ARBA00022478"/>
    </source>
</evidence>
<dbReference type="InterPro" id="IPR001222">
    <property type="entry name" value="Znf_TFIIS"/>
</dbReference>
<comment type="subcellular location">
    <subcellularLocation>
        <location evidence="1">Nucleus</location>
        <location evidence="1">Nucleolus</location>
    </subcellularLocation>
</comment>
<feature type="binding site" evidence="8">
    <location>
        <position position="21"/>
    </location>
    <ligand>
        <name>Zn(2+)</name>
        <dbReference type="ChEBI" id="CHEBI:29105"/>
        <label>1</label>
    </ligand>
</feature>
<keyword evidence="6 7" id="KW-0539">Nucleus</keyword>
<keyword evidence="2 7" id="KW-0240">DNA-directed RNA polymerase</keyword>
<feature type="binding site" evidence="8">
    <location>
        <position position="117"/>
    </location>
    <ligand>
        <name>Zn(2+)</name>
        <dbReference type="ChEBI" id="CHEBI:29105"/>
        <label>2</label>
    </ligand>
</feature>
<dbReference type="GO" id="GO:0003676">
    <property type="term" value="F:nucleic acid binding"/>
    <property type="evidence" value="ECO:0007669"/>
    <property type="project" value="InterPro"/>
</dbReference>
<dbReference type="AlphaFoldDB" id="A0A0G4J470"/>
<dbReference type="GO" id="GO:0008270">
    <property type="term" value="F:zinc ion binding"/>
    <property type="evidence" value="ECO:0007669"/>
    <property type="project" value="UniProtKB-KW"/>
</dbReference>
<feature type="zinc finger region" description="C4-type" evidence="9">
    <location>
        <begin position="18"/>
        <end position="39"/>
    </location>
</feature>
<dbReference type="PANTHER" id="PTHR11239:SF14">
    <property type="entry name" value="DNA-DIRECTED RNA POLYMERASE I SUBUNIT RPA12"/>
    <property type="match status" value="1"/>
</dbReference>
<evidence type="ECO:0000313" key="13">
    <source>
        <dbReference type="Proteomes" id="UP000039324"/>
    </source>
</evidence>
<accession>A0A0G4J470</accession>
<evidence type="ECO:0000256" key="6">
    <source>
        <dbReference type="ARBA" id="ARBA00023242"/>
    </source>
</evidence>
<dbReference type="OrthoDB" id="10056816at2759"/>
<dbReference type="SMART" id="SM00440">
    <property type="entry name" value="ZnF_C2C2"/>
    <property type="match status" value="1"/>
</dbReference>
<feature type="binding site" evidence="8">
    <location>
        <position position="36"/>
    </location>
    <ligand>
        <name>Zn(2+)</name>
        <dbReference type="ChEBI" id="CHEBI:29105"/>
        <label>1</label>
    </ligand>
</feature>
<keyword evidence="5 8" id="KW-0862">Zinc</keyword>
<dbReference type="EMBL" id="CDSF01000122">
    <property type="protein sequence ID" value="CEP02081.1"/>
    <property type="molecule type" value="Genomic_DNA"/>
</dbReference>
<keyword evidence="4 9" id="KW-0863">Zinc-finger</keyword>
<evidence type="ECO:0000313" key="12">
    <source>
        <dbReference type="EMBL" id="SPQ93726.1"/>
    </source>
</evidence>
<reference evidence="12 14" key="2">
    <citation type="submission" date="2018-03" db="EMBL/GenBank/DDBJ databases">
        <authorList>
            <person name="Fogelqvist J."/>
        </authorList>
    </citation>
    <scope>NUCLEOTIDE SEQUENCE [LARGE SCALE GENOMIC DNA]</scope>
</reference>
<dbReference type="SUPFAM" id="SSF57783">
    <property type="entry name" value="Zinc beta-ribbon"/>
    <property type="match status" value="1"/>
</dbReference>
<dbReference type="Pfam" id="PF01096">
    <property type="entry name" value="Zn_ribbon_TFIIS"/>
    <property type="match status" value="1"/>
</dbReference>